<keyword evidence="1" id="KW-0378">Hydrolase</keyword>
<comment type="caution">
    <text evidence="4">The sequence shown here is derived from an EMBL/GenBank/DDBJ whole genome shotgun (WGS) entry which is preliminary data.</text>
</comment>
<feature type="domain" description="Thioesterase" evidence="3">
    <location>
        <begin position="105"/>
        <end position="180"/>
    </location>
</feature>
<reference evidence="4 5" key="1">
    <citation type="submission" date="2019-08" db="EMBL/GenBank/DDBJ databases">
        <authorList>
            <person name="Wang G."/>
            <person name="Xu Z."/>
        </authorList>
    </citation>
    <scope>NUCLEOTIDE SEQUENCE [LARGE SCALE GENOMIC DNA]</scope>
    <source>
        <strain evidence="4 5">ZX</strain>
    </source>
</reference>
<evidence type="ECO:0000256" key="2">
    <source>
        <dbReference type="SAM" id="MobiDB-lite"/>
    </source>
</evidence>
<dbReference type="EMBL" id="VTOU01000003">
    <property type="protein sequence ID" value="TZG26387.1"/>
    <property type="molecule type" value="Genomic_DNA"/>
</dbReference>
<proteinExistence type="predicted"/>
<evidence type="ECO:0000259" key="3">
    <source>
        <dbReference type="Pfam" id="PF03061"/>
    </source>
</evidence>
<evidence type="ECO:0000313" key="5">
    <source>
        <dbReference type="Proteomes" id="UP000322077"/>
    </source>
</evidence>
<name>A0A5D9C584_9SPHN</name>
<dbReference type="InterPro" id="IPR029069">
    <property type="entry name" value="HotDog_dom_sf"/>
</dbReference>
<evidence type="ECO:0000313" key="4">
    <source>
        <dbReference type="EMBL" id="TZG26387.1"/>
    </source>
</evidence>
<dbReference type="AlphaFoldDB" id="A0A5D9C584"/>
<dbReference type="Proteomes" id="UP000322077">
    <property type="component" value="Unassembled WGS sequence"/>
</dbReference>
<keyword evidence="5" id="KW-1185">Reference proteome</keyword>
<dbReference type="SUPFAM" id="SSF54637">
    <property type="entry name" value="Thioesterase/thiol ester dehydrase-isomerase"/>
    <property type="match status" value="1"/>
</dbReference>
<protein>
    <submittedName>
        <fullName evidence="4">PaaI family thioesterase</fullName>
    </submittedName>
</protein>
<dbReference type="NCBIfam" id="TIGR00369">
    <property type="entry name" value="unchar_dom_1"/>
    <property type="match status" value="1"/>
</dbReference>
<dbReference type="Gene3D" id="3.10.129.10">
    <property type="entry name" value="Hotdog Thioesterase"/>
    <property type="match status" value="1"/>
</dbReference>
<gene>
    <name evidence="4" type="ORF">FYJ91_15775</name>
</gene>
<dbReference type="InterPro" id="IPR006683">
    <property type="entry name" value="Thioestr_dom"/>
</dbReference>
<sequence length="202" mass="21857">MRGSSISRRLPASAVGCATRVSWPSCAAPGRTTRSTRCSRAAKRATRPDVATPPPSGAAAHYRALESLYAAAPINQLFKSRLEIVEEGFARIHFVVDETVYHAAGAVHGTTYFKMLDDAAFYAANSLVSDYFLLTTAFNLLLTRPIHAGPLVAEGRWVSGKRRVFVADARLVDAEGEEVARGTGTFMRSRIALAGLPGYRQK</sequence>
<dbReference type="InterPro" id="IPR003736">
    <property type="entry name" value="PAAI_dom"/>
</dbReference>
<organism evidence="4 5">
    <name type="scientific">Sphingomonas montanisoli</name>
    <dbReference type="NCBI Taxonomy" id="2606412"/>
    <lineage>
        <taxon>Bacteria</taxon>
        <taxon>Pseudomonadati</taxon>
        <taxon>Pseudomonadota</taxon>
        <taxon>Alphaproteobacteria</taxon>
        <taxon>Sphingomonadales</taxon>
        <taxon>Sphingomonadaceae</taxon>
        <taxon>Sphingomonas</taxon>
    </lineage>
</organism>
<dbReference type="GO" id="GO:0016289">
    <property type="term" value="F:acyl-CoA hydrolase activity"/>
    <property type="evidence" value="ECO:0007669"/>
    <property type="project" value="UniProtKB-ARBA"/>
</dbReference>
<dbReference type="Pfam" id="PF03061">
    <property type="entry name" value="4HBT"/>
    <property type="match status" value="1"/>
</dbReference>
<feature type="region of interest" description="Disordered" evidence="2">
    <location>
        <begin position="28"/>
        <end position="57"/>
    </location>
</feature>
<evidence type="ECO:0000256" key="1">
    <source>
        <dbReference type="ARBA" id="ARBA00022801"/>
    </source>
</evidence>
<accession>A0A5D9C584</accession>
<dbReference type="CDD" id="cd03443">
    <property type="entry name" value="PaaI_thioesterase"/>
    <property type="match status" value="1"/>
</dbReference>